<comment type="pathway">
    <text evidence="1">Cofactor biosynthesis; tetrahydrofolate biosynthesis; 2-amino-4-hydroxy-6-hydroxymethyl-7,8-dihydropteridine diphosphate from 7,8-dihydroneopterin triphosphate: step 4/4.</text>
</comment>
<protein>
    <recommendedName>
        <fullName evidence="4">2-amino-4-hydroxy-6-hydroxymethyldihydropteridine pyrophosphokinase</fullName>
        <ecNumber evidence="3">2.7.6.3</ecNumber>
    </recommendedName>
    <alternativeName>
        <fullName evidence="11">6-hydroxymethyl-7,8-dihydropterin pyrophosphokinase</fullName>
    </alternativeName>
    <alternativeName>
        <fullName evidence="12">7,8-dihydro-6-hydroxymethylpterin-pyrophosphokinase</fullName>
    </alternativeName>
</protein>
<organism evidence="14 15">
    <name type="scientific">Candidatus Rhodoblastus alkanivorans</name>
    <dbReference type="NCBI Taxonomy" id="2954117"/>
    <lineage>
        <taxon>Bacteria</taxon>
        <taxon>Pseudomonadati</taxon>
        <taxon>Pseudomonadota</taxon>
        <taxon>Alphaproteobacteria</taxon>
        <taxon>Hyphomicrobiales</taxon>
        <taxon>Rhodoblastaceae</taxon>
        <taxon>Rhodoblastus</taxon>
    </lineage>
</organism>
<comment type="similarity">
    <text evidence="2">Belongs to the HPPK family.</text>
</comment>
<evidence type="ECO:0000256" key="12">
    <source>
        <dbReference type="ARBA" id="ARBA00033413"/>
    </source>
</evidence>
<keyword evidence="5 14" id="KW-0808">Transferase</keyword>
<sequence length="179" mass="19393">MSAPDALGAQRRIGLGLGANLGDPAENLRRAVASLSAAGLVFDALSSLYATPPWGVTDQPDFVNACALARTRLAPLDLLDLVKATERALGREETRRWGPRAIDIDLLFYDDLAWRDDRLTLPHPGLAQRAFVLVPLAEIAPDLRFAGARLAELAARVDASGVRRLSPFWPRPESSSETN</sequence>
<dbReference type="EC" id="2.7.6.3" evidence="3"/>
<dbReference type="Gene3D" id="3.30.70.560">
    <property type="entry name" value="7,8-Dihydro-6-hydroxymethylpterin-pyrophosphokinase HPPK"/>
    <property type="match status" value="1"/>
</dbReference>
<feature type="domain" description="7,8-dihydro-6-hydroxymethylpterin-pyrophosphokinase" evidence="13">
    <location>
        <begin position="96"/>
        <end position="107"/>
    </location>
</feature>
<dbReference type="SUPFAM" id="SSF55083">
    <property type="entry name" value="6-hydroxymethyl-7,8-dihydropterin pyrophosphokinase, HPPK"/>
    <property type="match status" value="1"/>
</dbReference>
<keyword evidence="9" id="KW-0289">Folate biosynthesis</keyword>
<evidence type="ECO:0000256" key="5">
    <source>
        <dbReference type="ARBA" id="ARBA00022679"/>
    </source>
</evidence>
<comment type="caution">
    <text evidence="14">The sequence shown here is derived from an EMBL/GenBank/DDBJ whole genome shotgun (WGS) entry which is preliminary data.</text>
</comment>
<dbReference type="Proteomes" id="UP001139104">
    <property type="component" value="Unassembled WGS sequence"/>
</dbReference>
<evidence type="ECO:0000256" key="7">
    <source>
        <dbReference type="ARBA" id="ARBA00022777"/>
    </source>
</evidence>
<evidence type="ECO:0000313" key="14">
    <source>
        <dbReference type="EMBL" id="MCI4682084.1"/>
    </source>
</evidence>
<keyword evidence="15" id="KW-1185">Reference proteome</keyword>
<evidence type="ECO:0000256" key="9">
    <source>
        <dbReference type="ARBA" id="ARBA00022909"/>
    </source>
</evidence>
<evidence type="ECO:0000256" key="2">
    <source>
        <dbReference type="ARBA" id="ARBA00005810"/>
    </source>
</evidence>
<dbReference type="EMBL" id="JAIVFP010000001">
    <property type="protein sequence ID" value="MCI4682084.1"/>
    <property type="molecule type" value="Genomic_DNA"/>
</dbReference>
<evidence type="ECO:0000313" key="15">
    <source>
        <dbReference type="Proteomes" id="UP001139104"/>
    </source>
</evidence>
<evidence type="ECO:0000256" key="4">
    <source>
        <dbReference type="ARBA" id="ARBA00016218"/>
    </source>
</evidence>
<name>A0ABS9Z347_9HYPH</name>
<dbReference type="PANTHER" id="PTHR43071:SF1">
    <property type="entry name" value="2-AMINO-4-HYDROXY-6-HYDROXYMETHYLDIHYDROPTERIDINE PYROPHOSPHOKINASE"/>
    <property type="match status" value="1"/>
</dbReference>
<dbReference type="Pfam" id="PF01288">
    <property type="entry name" value="HPPK"/>
    <property type="match status" value="1"/>
</dbReference>
<gene>
    <name evidence="14" type="primary">folK</name>
    <name evidence="14" type="ORF">K2U94_04780</name>
</gene>
<keyword evidence="8" id="KW-0067">ATP-binding</keyword>
<evidence type="ECO:0000256" key="11">
    <source>
        <dbReference type="ARBA" id="ARBA00029766"/>
    </source>
</evidence>
<comment type="function">
    <text evidence="10">Catalyzes the transfer of pyrophosphate from adenosine triphosphate (ATP) to 6-hydroxymethyl-7,8-dihydropterin, an enzymatic step in folate biosynthesis pathway.</text>
</comment>
<dbReference type="PROSITE" id="PS00794">
    <property type="entry name" value="HPPK"/>
    <property type="match status" value="1"/>
</dbReference>
<evidence type="ECO:0000256" key="6">
    <source>
        <dbReference type="ARBA" id="ARBA00022741"/>
    </source>
</evidence>
<dbReference type="CDD" id="cd00483">
    <property type="entry name" value="HPPK"/>
    <property type="match status" value="1"/>
</dbReference>
<evidence type="ECO:0000256" key="3">
    <source>
        <dbReference type="ARBA" id="ARBA00013253"/>
    </source>
</evidence>
<dbReference type="NCBIfam" id="TIGR01498">
    <property type="entry name" value="folK"/>
    <property type="match status" value="1"/>
</dbReference>
<dbReference type="GO" id="GO:0003848">
    <property type="term" value="F:2-amino-4-hydroxy-6-hydroxymethyldihydropteridine diphosphokinase activity"/>
    <property type="evidence" value="ECO:0007669"/>
    <property type="project" value="UniProtKB-EC"/>
</dbReference>
<accession>A0ABS9Z347</accession>
<dbReference type="RefSeq" id="WP_243066118.1">
    <property type="nucleotide sequence ID" value="NZ_JAIVFK010000002.1"/>
</dbReference>
<evidence type="ECO:0000256" key="8">
    <source>
        <dbReference type="ARBA" id="ARBA00022840"/>
    </source>
</evidence>
<dbReference type="InterPro" id="IPR000550">
    <property type="entry name" value="Hppk"/>
</dbReference>
<dbReference type="PANTHER" id="PTHR43071">
    <property type="entry name" value="2-AMINO-4-HYDROXY-6-HYDROXYMETHYLDIHYDROPTERIDINE PYROPHOSPHOKINASE"/>
    <property type="match status" value="1"/>
</dbReference>
<proteinExistence type="inferred from homology"/>
<evidence type="ECO:0000259" key="13">
    <source>
        <dbReference type="PROSITE" id="PS00794"/>
    </source>
</evidence>
<evidence type="ECO:0000256" key="10">
    <source>
        <dbReference type="ARBA" id="ARBA00029409"/>
    </source>
</evidence>
<keyword evidence="7" id="KW-0418">Kinase</keyword>
<reference evidence="14" key="1">
    <citation type="journal article" date="2022" name="ISME J.">
        <title>Identification of active gaseous-alkane degraders at natural gas seeps.</title>
        <authorList>
            <person name="Farhan Ul Haque M."/>
            <person name="Hernandez M."/>
            <person name="Crombie A.T."/>
            <person name="Murrell J.C."/>
        </authorList>
    </citation>
    <scope>NUCLEOTIDE SEQUENCE</scope>
    <source>
        <strain evidence="14">PC2</strain>
    </source>
</reference>
<evidence type="ECO:0000256" key="1">
    <source>
        <dbReference type="ARBA" id="ARBA00005051"/>
    </source>
</evidence>
<dbReference type="InterPro" id="IPR035907">
    <property type="entry name" value="Hppk_sf"/>
</dbReference>
<keyword evidence="6" id="KW-0547">Nucleotide-binding</keyword>